<protein>
    <submittedName>
        <fullName evidence="1">Uncharacterized protein</fullName>
    </submittedName>
</protein>
<evidence type="ECO:0000313" key="1">
    <source>
        <dbReference type="EMBL" id="CAI6352332.1"/>
    </source>
</evidence>
<dbReference type="EMBL" id="CARXXK010000001">
    <property type="protein sequence ID" value="CAI6352332.1"/>
    <property type="molecule type" value="Genomic_DNA"/>
</dbReference>
<evidence type="ECO:0000313" key="2">
    <source>
        <dbReference type="Proteomes" id="UP001160148"/>
    </source>
</evidence>
<sequence>MAGSIEENAALNKKKTFTYVPPTPPAELIESTIYTLDFTNRKFVHIGIDPSENFQVAVHLLTSSRHVNIPPDFLRRIFSMMGHILSFILDTPLMYKRFIFLETEIHKISSMVYGKESLSY</sequence>
<dbReference type="AlphaFoldDB" id="A0AAV0W995"/>
<reference evidence="1 2" key="1">
    <citation type="submission" date="2023-01" db="EMBL/GenBank/DDBJ databases">
        <authorList>
            <person name="Whitehead M."/>
        </authorList>
    </citation>
    <scope>NUCLEOTIDE SEQUENCE [LARGE SCALE GENOMIC DNA]</scope>
</reference>
<accession>A0AAV0W995</accession>
<proteinExistence type="predicted"/>
<keyword evidence="2" id="KW-1185">Reference proteome</keyword>
<comment type="caution">
    <text evidence="1">The sequence shown here is derived from an EMBL/GenBank/DDBJ whole genome shotgun (WGS) entry which is preliminary data.</text>
</comment>
<dbReference type="Proteomes" id="UP001160148">
    <property type="component" value="Unassembled WGS sequence"/>
</dbReference>
<gene>
    <name evidence="1" type="ORF">MEUPH1_LOCUS8588</name>
</gene>
<name>A0AAV0W995_9HEMI</name>
<organism evidence="1 2">
    <name type="scientific">Macrosiphum euphorbiae</name>
    <name type="common">potato aphid</name>
    <dbReference type="NCBI Taxonomy" id="13131"/>
    <lineage>
        <taxon>Eukaryota</taxon>
        <taxon>Metazoa</taxon>
        <taxon>Ecdysozoa</taxon>
        <taxon>Arthropoda</taxon>
        <taxon>Hexapoda</taxon>
        <taxon>Insecta</taxon>
        <taxon>Pterygota</taxon>
        <taxon>Neoptera</taxon>
        <taxon>Paraneoptera</taxon>
        <taxon>Hemiptera</taxon>
        <taxon>Sternorrhyncha</taxon>
        <taxon>Aphidomorpha</taxon>
        <taxon>Aphidoidea</taxon>
        <taxon>Aphididae</taxon>
        <taxon>Macrosiphini</taxon>
        <taxon>Macrosiphum</taxon>
    </lineage>
</organism>